<dbReference type="Proteomes" id="UP000469325">
    <property type="component" value="Unassembled WGS sequence"/>
</dbReference>
<dbReference type="InterPro" id="IPR046348">
    <property type="entry name" value="SIS_dom_sf"/>
</dbReference>
<keyword evidence="3" id="KW-1185">Reference proteome</keyword>
<dbReference type="GO" id="GO:0006487">
    <property type="term" value="P:protein N-linked glycosylation"/>
    <property type="evidence" value="ECO:0007669"/>
    <property type="project" value="TreeGrafter"/>
</dbReference>
<organism evidence="2 3">
    <name type="scientific">Olsenella porci</name>
    <dbReference type="NCBI Taxonomy" id="2652279"/>
    <lineage>
        <taxon>Bacteria</taxon>
        <taxon>Bacillati</taxon>
        <taxon>Actinomycetota</taxon>
        <taxon>Coriobacteriia</taxon>
        <taxon>Coriobacteriales</taxon>
        <taxon>Atopobiaceae</taxon>
        <taxon>Olsenella</taxon>
    </lineage>
</organism>
<dbReference type="Pfam" id="PF01380">
    <property type="entry name" value="SIS"/>
    <property type="match status" value="1"/>
</dbReference>
<sequence length="331" mass="37837">MIKYDKQHELDSVNGALAIRPTVEKVVDEICDRGYDLICFMGIGGTWASSLQVESHIKELSDLPVLVENAGQFNAMGNKRITDKSVVVFSSVSGNTAEMVVAMETLKARGVTTIGFVDVSDAPLAKDATYCITYPENEQLKFFMVADRFMKNAGQFPQYDEYYAQLDAHLAEALVSVAEASDEFACHFAQEHHDDQMHYFVGAGEQYGSTYSYAMCYWEEQHWLRTKSIHAAEFFHGMLEVVDRDTNVTVFLGEDAERPLAERVARFLPRVCARYTLIDSKDYELEGISPEYRGYLSHLVTHQVTNRIDVHIERINCHPMEIRRYYRQLKY</sequence>
<gene>
    <name evidence="2" type="ORF">FYJ68_04690</name>
</gene>
<dbReference type="InterPro" id="IPR001347">
    <property type="entry name" value="SIS_dom"/>
</dbReference>
<comment type="caution">
    <text evidence="2">The sequence shown here is derived from an EMBL/GenBank/DDBJ whole genome shotgun (WGS) entry which is preliminary data.</text>
</comment>
<dbReference type="GO" id="GO:0004360">
    <property type="term" value="F:glutamine-fructose-6-phosphate transaminase (isomerizing) activity"/>
    <property type="evidence" value="ECO:0007669"/>
    <property type="project" value="TreeGrafter"/>
</dbReference>
<dbReference type="PROSITE" id="PS51464">
    <property type="entry name" value="SIS"/>
    <property type="match status" value="1"/>
</dbReference>
<reference evidence="2 3" key="1">
    <citation type="submission" date="2019-08" db="EMBL/GenBank/DDBJ databases">
        <title>In-depth cultivation of the pig gut microbiome towards novel bacterial diversity and tailored functional studies.</title>
        <authorList>
            <person name="Wylensek D."/>
            <person name="Hitch T.C.A."/>
            <person name="Clavel T."/>
        </authorList>
    </citation>
    <scope>NUCLEOTIDE SEQUENCE [LARGE SCALE GENOMIC DNA]</scope>
    <source>
        <strain evidence="2 3">CA-Schmier-601-WT-1</strain>
    </source>
</reference>
<dbReference type="CDD" id="cd05710">
    <property type="entry name" value="SIS_1"/>
    <property type="match status" value="1"/>
</dbReference>
<dbReference type="SUPFAM" id="SSF53697">
    <property type="entry name" value="SIS domain"/>
    <property type="match status" value="1"/>
</dbReference>
<protein>
    <submittedName>
        <fullName evidence="2">SIS domain-containing protein</fullName>
    </submittedName>
</protein>
<proteinExistence type="predicted"/>
<feature type="domain" description="SIS" evidence="1">
    <location>
        <begin position="26"/>
        <end position="184"/>
    </location>
</feature>
<accession>A0A6N7XN76</accession>
<evidence type="ECO:0000313" key="3">
    <source>
        <dbReference type="Proteomes" id="UP000469325"/>
    </source>
</evidence>
<dbReference type="PANTHER" id="PTHR10937">
    <property type="entry name" value="GLUCOSAMINE--FRUCTOSE-6-PHOSPHATE AMINOTRANSFERASE, ISOMERIZING"/>
    <property type="match status" value="1"/>
</dbReference>
<evidence type="ECO:0000259" key="1">
    <source>
        <dbReference type="PROSITE" id="PS51464"/>
    </source>
</evidence>
<dbReference type="GO" id="GO:0006002">
    <property type="term" value="P:fructose 6-phosphate metabolic process"/>
    <property type="evidence" value="ECO:0007669"/>
    <property type="project" value="TreeGrafter"/>
</dbReference>
<dbReference type="Gene3D" id="3.40.50.10490">
    <property type="entry name" value="Glucose-6-phosphate isomerase like protein, domain 1"/>
    <property type="match status" value="1"/>
</dbReference>
<dbReference type="EMBL" id="VUNC01000003">
    <property type="protein sequence ID" value="MST72404.1"/>
    <property type="molecule type" value="Genomic_DNA"/>
</dbReference>
<dbReference type="PIRSF" id="PIRSF009290">
    <property type="entry name" value="FrlB"/>
    <property type="match status" value="1"/>
</dbReference>
<dbReference type="PANTHER" id="PTHR10937:SF14">
    <property type="entry name" value="FRUCTOSELYSINE 6-PHOSPHATE DEGLYCASE"/>
    <property type="match status" value="1"/>
</dbReference>
<dbReference type="RefSeq" id="WP_154434504.1">
    <property type="nucleotide sequence ID" value="NZ_VUNC01000003.1"/>
</dbReference>
<dbReference type="Gene3D" id="3.40.50.12570">
    <property type="match status" value="1"/>
</dbReference>
<dbReference type="GO" id="GO:0097367">
    <property type="term" value="F:carbohydrate derivative binding"/>
    <property type="evidence" value="ECO:0007669"/>
    <property type="project" value="InterPro"/>
</dbReference>
<name>A0A6N7XN76_9ACTN</name>
<dbReference type="GO" id="GO:0006047">
    <property type="term" value="P:UDP-N-acetylglucosamine metabolic process"/>
    <property type="evidence" value="ECO:0007669"/>
    <property type="project" value="TreeGrafter"/>
</dbReference>
<dbReference type="AlphaFoldDB" id="A0A6N7XN76"/>
<evidence type="ECO:0000313" key="2">
    <source>
        <dbReference type="EMBL" id="MST72404.1"/>
    </source>
</evidence>
<dbReference type="Gene3D" id="1.10.10.2240">
    <property type="match status" value="1"/>
</dbReference>
<dbReference type="InterPro" id="IPR035488">
    <property type="entry name" value="FrlB_SIS"/>
</dbReference>
<dbReference type="InterPro" id="IPR024713">
    <property type="entry name" value="Fructosamine_deglycase_FrlB"/>
</dbReference>